<name>A0A6A4I399_9AGAR</name>
<sequence>MSSKITSIAIIGSGNIGSFILSALVAQTPPPSTLIVLTRDPTKKLPPGAKAVKVQDYEDVDAVAGIFTEYKIDAVLSTVGWPGIKSQYKMADAARKAGVKLFAPSEFGTPDGAPIPSFQEKDKVSEYIESIGLPQARFYTGGFISSLIPITGVRVNGKINIIGKGQSPVSFTAEEDIGGFVAYVLTSLTVSSLSNKKFRLQGDRATLTDIAKWYNKEIAYVEAVPGPGSENLSMLSKLFESGGGSTGWNFELGKEGEGEEAAGSANQLWPEHEWKKIRDVITKLEI</sequence>
<keyword evidence="1" id="KW-0521">NADP</keyword>
<dbReference type="InterPro" id="IPR051609">
    <property type="entry name" value="NmrA/Isoflavone_reductase-like"/>
</dbReference>
<dbReference type="GO" id="GO:0016491">
    <property type="term" value="F:oxidoreductase activity"/>
    <property type="evidence" value="ECO:0007669"/>
    <property type="project" value="UniProtKB-KW"/>
</dbReference>
<dbReference type="SUPFAM" id="SSF51735">
    <property type="entry name" value="NAD(P)-binding Rossmann-fold domains"/>
    <property type="match status" value="1"/>
</dbReference>
<reference evidence="4" key="1">
    <citation type="journal article" date="2019" name="Environ. Microbiol.">
        <title>Fungal ecological strategies reflected in gene transcription - a case study of two litter decomposers.</title>
        <authorList>
            <person name="Barbi F."/>
            <person name="Kohler A."/>
            <person name="Barry K."/>
            <person name="Baskaran P."/>
            <person name="Daum C."/>
            <person name="Fauchery L."/>
            <person name="Ihrmark K."/>
            <person name="Kuo A."/>
            <person name="LaButti K."/>
            <person name="Lipzen A."/>
            <person name="Morin E."/>
            <person name="Grigoriev I.V."/>
            <person name="Henrissat B."/>
            <person name="Lindahl B."/>
            <person name="Martin F."/>
        </authorList>
    </citation>
    <scope>NUCLEOTIDE SEQUENCE</scope>
    <source>
        <strain evidence="4">JB14</strain>
    </source>
</reference>
<accession>A0A6A4I399</accession>
<dbReference type="EMBL" id="ML769411">
    <property type="protein sequence ID" value="KAE9405219.1"/>
    <property type="molecule type" value="Genomic_DNA"/>
</dbReference>
<evidence type="ECO:0000259" key="3">
    <source>
        <dbReference type="Pfam" id="PF05368"/>
    </source>
</evidence>
<dbReference type="OrthoDB" id="5283654at2759"/>
<dbReference type="InterPro" id="IPR008030">
    <property type="entry name" value="NmrA-like"/>
</dbReference>
<dbReference type="Gene3D" id="3.90.25.10">
    <property type="entry name" value="UDP-galactose 4-epimerase, domain 1"/>
    <property type="match status" value="1"/>
</dbReference>
<dbReference type="Proteomes" id="UP000799118">
    <property type="component" value="Unassembled WGS sequence"/>
</dbReference>
<dbReference type="Pfam" id="PF05368">
    <property type="entry name" value="NmrA"/>
    <property type="match status" value="1"/>
</dbReference>
<proteinExistence type="predicted"/>
<organism evidence="4 5">
    <name type="scientific">Gymnopus androsaceus JB14</name>
    <dbReference type="NCBI Taxonomy" id="1447944"/>
    <lineage>
        <taxon>Eukaryota</taxon>
        <taxon>Fungi</taxon>
        <taxon>Dikarya</taxon>
        <taxon>Basidiomycota</taxon>
        <taxon>Agaricomycotina</taxon>
        <taxon>Agaricomycetes</taxon>
        <taxon>Agaricomycetidae</taxon>
        <taxon>Agaricales</taxon>
        <taxon>Marasmiineae</taxon>
        <taxon>Omphalotaceae</taxon>
        <taxon>Gymnopus</taxon>
    </lineage>
</organism>
<feature type="domain" description="NmrA-like" evidence="3">
    <location>
        <begin position="7"/>
        <end position="218"/>
    </location>
</feature>
<evidence type="ECO:0000313" key="5">
    <source>
        <dbReference type="Proteomes" id="UP000799118"/>
    </source>
</evidence>
<dbReference type="Gene3D" id="3.40.50.720">
    <property type="entry name" value="NAD(P)-binding Rossmann-like Domain"/>
    <property type="match status" value="1"/>
</dbReference>
<dbReference type="PANTHER" id="PTHR47706">
    <property type="entry name" value="NMRA-LIKE FAMILY PROTEIN"/>
    <property type="match status" value="1"/>
</dbReference>
<evidence type="ECO:0000256" key="2">
    <source>
        <dbReference type="ARBA" id="ARBA00023002"/>
    </source>
</evidence>
<keyword evidence="2" id="KW-0560">Oxidoreductase</keyword>
<evidence type="ECO:0000256" key="1">
    <source>
        <dbReference type="ARBA" id="ARBA00022857"/>
    </source>
</evidence>
<dbReference type="InterPro" id="IPR036291">
    <property type="entry name" value="NAD(P)-bd_dom_sf"/>
</dbReference>
<evidence type="ECO:0000313" key="4">
    <source>
        <dbReference type="EMBL" id="KAE9405219.1"/>
    </source>
</evidence>
<dbReference type="PANTHER" id="PTHR47706:SF9">
    <property type="entry name" value="NMRA-LIKE DOMAIN-CONTAINING PROTEIN-RELATED"/>
    <property type="match status" value="1"/>
</dbReference>
<protein>
    <submittedName>
        <fullName evidence="4">NAD(P)-binding protein</fullName>
    </submittedName>
</protein>
<dbReference type="AlphaFoldDB" id="A0A6A4I399"/>
<keyword evidence="5" id="KW-1185">Reference proteome</keyword>
<gene>
    <name evidence="4" type="ORF">BT96DRAFT_877029</name>
</gene>